<dbReference type="RefSeq" id="WP_053223838.1">
    <property type="nucleotide sequence ID" value="NZ_JSVA01000010.1"/>
</dbReference>
<dbReference type="PATRIC" id="fig|1566026.4.peg.561"/>
<evidence type="ECO:0000313" key="10">
    <source>
        <dbReference type="EMBL" id="KOF02878.1"/>
    </source>
</evidence>
<dbReference type="InterPro" id="IPR050351">
    <property type="entry name" value="BphY/WalK/GraS-like"/>
</dbReference>
<dbReference type="GO" id="GO:0030295">
    <property type="term" value="F:protein kinase activator activity"/>
    <property type="evidence" value="ECO:0007669"/>
    <property type="project" value="TreeGrafter"/>
</dbReference>
<dbReference type="PANTHER" id="PTHR42878:SF7">
    <property type="entry name" value="SENSOR HISTIDINE KINASE GLRK"/>
    <property type="match status" value="1"/>
</dbReference>
<dbReference type="Gene3D" id="3.30.450.20">
    <property type="entry name" value="PAS domain"/>
    <property type="match status" value="1"/>
</dbReference>
<dbReference type="PANTHER" id="PTHR42878">
    <property type="entry name" value="TWO-COMPONENT HISTIDINE KINASE"/>
    <property type="match status" value="1"/>
</dbReference>
<feature type="transmembrane region" description="Helical" evidence="8">
    <location>
        <begin position="34"/>
        <end position="55"/>
    </location>
</feature>
<gene>
    <name evidence="10" type="ORF">OB69_11375</name>
</gene>
<dbReference type="InterPro" id="IPR003594">
    <property type="entry name" value="HATPase_dom"/>
</dbReference>
<keyword evidence="8" id="KW-0472">Membrane</keyword>
<sequence>MVSKRFSLLVIVRITLLMLTLTGLAFIFAKTELFFNQIILLSIVIIQVAELIRFITFTNRELAKLLLAIRYSDFSISFKGKKHGKSFQELQDAFVEIIEAFKKVSVEKEAQFRFLKVIVDNVNVGIIAIKEEHQIELMNKTAQNLLGVGVPNYWKQLQQLSPQFSREFSEMDDNERKLVELNVKGDKLQISAHVTRLKILNFRYSIITFQNIKSEIEQKEIEAWHKLIRILTHEIMNSVTPITSLTETMQMMLHKGENLEKSIDEISEEDLADIRFSLETIQRRSEGLLHFVDDYRKLTRVKNLDKERVDATELLENMAQLMKPELQKENITMELHLKSTFELSIDRKLIEQVLINLITNAKHALKGVENPRITLKTYLRESEKVIEVTDNGMGIDESKIDQIFIPFFSTKEQGSGIGLSLSKQIMKKHKGDLTVKSESGQGASFFLVFKY</sequence>
<dbReference type="OrthoDB" id="1931120at2"/>
<dbReference type="InterPro" id="IPR036890">
    <property type="entry name" value="HATPase_C_sf"/>
</dbReference>
<evidence type="ECO:0000313" key="11">
    <source>
        <dbReference type="Proteomes" id="UP000036908"/>
    </source>
</evidence>
<dbReference type="Proteomes" id="UP000036908">
    <property type="component" value="Unassembled WGS sequence"/>
</dbReference>
<evidence type="ECO:0000256" key="7">
    <source>
        <dbReference type="ARBA" id="ARBA00023012"/>
    </source>
</evidence>
<keyword evidence="5 10" id="KW-0418">Kinase</keyword>
<evidence type="ECO:0000256" key="4">
    <source>
        <dbReference type="ARBA" id="ARBA00022741"/>
    </source>
</evidence>
<accession>A0A0L8AK97</accession>
<feature type="domain" description="Histidine kinase" evidence="9">
    <location>
        <begin position="230"/>
        <end position="451"/>
    </location>
</feature>
<keyword evidence="8" id="KW-0812">Transmembrane</keyword>
<dbReference type="EC" id="2.7.13.3" evidence="2"/>
<evidence type="ECO:0000256" key="2">
    <source>
        <dbReference type="ARBA" id="ARBA00012438"/>
    </source>
</evidence>
<evidence type="ECO:0000256" key="8">
    <source>
        <dbReference type="SAM" id="Phobius"/>
    </source>
</evidence>
<keyword evidence="6" id="KW-0067">ATP-binding</keyword>
<keyword evidence="7" id="KW-0902">Two-component regulatory system</keyword>
<keyword evidence="3" id="KW-0808">Transferase</keyword>
<dbReference type="InterPro" id="IPR004358">
    <property type="entry name" value="Sig_transdc_His_kin-like_C"/>
</dbReference>
<dbReference type="PRINTS" id="PR00344">
    <property type="entry name" value="BCTRLSENSOR"/>
</dbReference>
<comment type="catalytic activity">
    <reaction evidence="1">
        <text>ATP + protein L-histidine = ADP + protein N-phospho-L-histidine.</text>
        <dbReference type="EC" id="2.7.13.3"/>
    </reaction>
</comment>
<dbReference type="GO" id="GO:0000156">
    <property type="term" value="F:phosphorelay response regulator activity"/>
    <property type="evidence" value="ECO:0007669"/>
    <property type="project" value="TreeGrafter"/>
</dbReference>
<name>A0A0L8AK97_9BACT</name>
<organism evidence="10 11">
    <name type="scientific">Roseivirga seohaensis subsp. aquiponti</name>
    <dbReference type="NCBI Taxonomy" id="1566026"/>
    <lineage>
        <taxon>Bacteria</taxon>
        <taxon>Pseudomonadati</taxon>
        <taxon>Bacteroidota</taxon>
        <taxon>Cytophagia</taxon>
        <taxon>Cytophagales</taxon>
        <taxon>Roseivirgaceae</taxon>
        <taxon>Roseivirga</taxon>
    </lineage>
</organism>
<dbReference type="GO" id="GO:0005524">
    <property type="term" value="F:ATP binding"/>
    <property type="evidence" value="ECO:0007669"/>
    <property type="project" value="UniProtKB-KW"/>
</dbReference>
<keyword evidence="8" id="KW-1133">Transmembrane helix</keyword>
<evidence type="ECO:0000256" key="5">
    <source>
        <dbReference type="ARBA" id="ARBA00022777"/>
    </source>
</evidence>
<dbReference type="Pfam" id="PF02518">
    <property type="entry name" value="HATPase_c"/>
    <property type="match status" value="1"/>
</dbReference>
<dbReference type="AlphaFoldDB" id="A0A0L8AK97"/>
<dbReference type="InterPro" id="IPR005467">
    <property type="entry name" value="His_kinase_dom"/>
</dbReference>
<dbReference type="GO" id="GO:0004673">
    <property type="term" value="F:protein histidine kinase activity"/>
    <property type="evidence" value="ECO:0007669"/>
    <property type="project" value="UniProtKB-EC"/>
</dbReference>
<evidence type="ECO:0000256" key="3">
    <source>
        <dbReference type="ARBA" id="ARBA00022679"/>
    </source>
</evidence>
<keyword evidence="11" id="KW-1185">Reference proteome</keyword>
<evidence type="ECO:0000259" key="9">
    <source>
        <dbReference type="PROSITE" id="PS50109"/>
    </source>
</evidence>
<dbReference type="SMART" id="SM00387">
    <property type="entry name" value="HATPase_c"/>
    <property type="match status" value="1"/>
</dbReference>
<evidence type="ECO:0000256" key="6">
    <source>
        <dbReference type="ARBA" id="ARBA00022840"/>
    </source>
</evidence>
<dbReference type="PROSITE" id="PS50109">
    <property type="entry name" value="HIS_KIN"/>
    <property type="match status" value="1"/>
</dbReference>
<protein>
    <recommendedName>
        <fullName evidence="2">histidine kinase</fullName>
        <ecNumber evidence="2">2.7.13.3</ecNumber>
    </recommendedName>
</protein>
<evidence type="ECO:0000256" key="1">
    <source>
        <dbReference type="ARBA" id="ARBA00000085"/>
    </source>
</evidence>
<dbReference type="Gene3D" id="3.30.565.10">
    <property type="entry name" value="Histidine kinase-like ATPase, C-terminal domain"/>
    <property type="match status" value="1"/>
</dbReference>
<dbReference type="GO" id="GO:0007234">
    <property type="term" value="P:osmosensory signaling via phosphorelay pathway"/>
    <property type="evidence" value="ECO:0007669"/>
    <property type="project" value="TreeGrafter"/>
</dbReference>
<dbReference type="EMBL" id="JSVA01000010">
    <property type="protein sequence ID" value="KOF02878.1"/>
    <property type="molecule type" value="Genomic_DNA"/>
</dbReference>
<keyword evidence="4" id="KW-0547">Nucleotide-binding</keyword>
<dbReference type="SUPFAM" id="SSF55874">
    <property type="entry name" value="ATPase domain of HSP90 chaperone/DNA topoisomerase II/histidine kinase"/>
    <property type="match status" value="1"/>
</dbReference>
<proteinExistence type="predicted"/>
<reference evidence="11" key="1">
    <citation type="submission" date="2014-11" db="EMBL/GenBank/DDBJ databases">
        <title>Genome sequencing of Roseivirga sp. D-25.</title>
        <authorList>
            <person name="Selvaratnam C."/>
            <person name="Thevarajoo S."/>
            <person name="Goh K.M."/>
            <person name="Eee R."/>
            <person name="Chan K.-G."/>
            <person name="Chong C.S."/>
        </authorList>
    </citation>
    <scope>NUCLEOTIDE SEQUENCE [LARGE SCALE GENOMIC DNA]</scope>
    <source>
        <strain evidence="11">D-25</strain>
    </source>
</reference>
<feature type="transmembrane region" description="Helical" evidence="8">
    <location>
        <begin position="7"/>
        <end position="28"/>
    </location>
</feature>
<comment type="caution">
    <text evidence="10">The sequence shown here is derived from an EMBL/GenBank/DDBJ whole genome shotgun (WGS) entry which is preliminary data.</text>
</comment>